<comment type="caution">
    <text evidence="2">The sequence shown here is derived from an EMBL/GenBank/DDBJ whole genome shotgun (WGS) entry which is preliminary data.</text>
</comment>
<proteinExistence type="predicted"/>
<evidence type="ECO:0000313" key="2">
    <source>
        <dbReference type="EMBL" id="KAG7137379.1"/>
    </source>
</evidence>
<organism evidence="2 3">
    <name type="scientific">Verticillium longisporum</name>
    <name type="common">Verticillium dahliae var. longisporum</name>
    <dbReference type="NCBI Taxonomy" id="100787"/>
    <lineage>
        <taxon>Eukaryota</taxon>
        <taxon>Fungi</taxon>
        <taxon>Dikarya</taxon>
        <taxon>Ascomycota</taxon>
        <taxon>Pezizomycotina</taxon>
        <taxon>Sordariomycetes</taxon>
        <taxon>Hypocreomycetidae</taxon>
        <taxon>Glomerellales</taxon>
        <taxon>Plectosphaerellaceae</taxon>
        <taxon>Verticillium</taxon>
    </lineage>
</organism>
<reference evidence="2" key="1">
    <citation type="journal article" date="2021" name="Mol. Plant Pathol.">
        <title>A 20-kb lineage-specific genomic region tames virulence in pathogenic amphidiploid Verticillium longisporum.</title>
        <authorList>
            <person name="Harting R."/>
            <person name="Starke J."/>
            <person name="Kusch H."/>
            <person name="Poggeler S."/>
            <person name="Maurus I."/>
            <person name="Schluter R."/>
            <person name="Landesfeind M."/>
            <person name="Bulla I."/>
            <person name="Nowrousian M."/>
            <person name="de Jonge R."/>
            <person name="Stahlhut G."/>
            <person name="Hoff K.J."/>
            <person name="Asshauer K.P."/>
            <person name="Thurmer A."/>
            <person name="Stanke M."/>
            <person name="Daniel R."/>
            <person name="Morgenstern B."/>
            <person name="Thomma B.P.H.J."/>
            <person name="Kronstad J.W."/>
            <person name="Braus-Stromeyer S.A."/>
            <person name="Braus G.H."/>
        </authorList>
    </citation>
    <scope>NUCLEOTIDE SEQUENCE</scope>
    <source>
        <strain evidence="2">Vl32</strain>
    </source>
</reference>
<accession>A0A8I3ATU1</accession>
<sequence length="112" mass="12367">MTLLIVDLLIRRAGPSLPRETTHTPCGSFAAGEPSPRESVPLESLCDCASPVDSEPVPSCEWLDYGRLPSEAMGTREWPDAVDGRVVTALGRWRRVRATFMTWLPLTLEIDS</sequence>
<protein>
    <submittedName>
        <fullName evidence="2">Uncharacterized protein</fullName>
    </submittedName>
</protein>
<evidence type="ECO:0000313" key="3">
    <source>
        <dbReference type="Proteomes" id="UP000689129"/>
    </source>
</evidence>
<gene>
    <name evidence="2" type="ORF">HYQ45_005226</name>
</gene>
<dbReference type="EMBL" id="JAEMWZ010000087">
    <property type="protein sequence ID" value="KAG7137379.1"/>
    <property type="molecule type" value="Genomic_DNA"/>
</dbReference>
<feature type="region of interest" description="Disordered" evidence="1">
    <location>
        <begin position="16"/>
        <end position="35"/>
    </location>
</feature>
<name>A0A8I3ATU1_VERLO</name>
<evidence type="ECO:0000256" key="1">
    <source>
        <dbReference type="SAM" id="MobiDB-lite"/>
    </source>
</evidence>
<dbReference type="AlphaFoldDB" id="A0A8I3ATU1"/>
<dbReference type="Proteomes" id="UP000689129">
    <property type="component" value="Unassembled WGS sequence"/>
</dbReference>